<organism evidence="2">
    <name type="scientific">Compsopogon caeruleus</name>
    <dbReference type="NCBI Taxonomy" id="31354"/>
    <lineage>
        <taxon>Eukaryota</taxon>
        <taxon>Rhodophyta</taxon>
        <taxon>Compsopogonophyceae</taxon>
        <taxon>Compsopogonales</taxon>
        <taxon>Compsopogonaceae</taxon>
        <taxon>Compsopogon</taxon>
    </lineage>
</organism>
<proteinExistence type="predicted"/>
<dbReference type="Pfam" id="PF14687">
    <property type="entry name" value="DUF4460"/>
    <property type="match status" value="1"/>
</dbReference>
<dbReference type="EMBL" id="HBGH01002304">
    <property type="protein sequence ID" value="CAD9225715.1"/>
    <property type="molecule type" value="Transcribed_RNA"/>
</dbReference>
<sequence>MNRIGKGYGWSGEGWGVRFWGYRCWRNFGTRADLAPYLRRVLRRVHPDRFAQFPRAAGVNEESIKALHDLLENYMWVQSEDGSLSTRVERAASMRPSKLEFYAFRSEIEGSRGRRPSVDWLDAGNGLLRAEVSFHHSIDGVSRGLHRLLQLLHLDPIPSGGSRKVARDTNQTLIDFLRSISNKARDDARKLISRASSGSGIHNHHQETSVLMITIKRLHGIEVNLSKHIAPRHAGLLLRRLLGVLQELVPKLSGLPSRNWEGLCIAIESSSSVVFPCPNQSHDMVPTILLGAFANDEAWSQGLSHSKVFSACERYRNLRNSISNLKW</sequence>
<dbReference type="AlphaFoldDB" id="A0A7S1T7A3"/>
<name>A0A7S1T7A3_9RHOD</name>
<dbReference type="InterPro" id="IPR028031">
    <property type="entry name" value="DUF4460"/>
</dbReference>
<evidence type="ECO:0000313" key="2">
    <source>
        <dbReference type="EMBL" id="CAD9225715.1"/>
    </source>
</evidence>
<evidence type="ECO:0000259" key="1">
    <source>
        <dbReference type="Pfam" id="PF14687"/>
    </source>
</evidence>
<protein>
    <recommendedName>
        <fullName evidence="1">DUF4460 domain-containing protein</fullName>
    </recommendedName>
</protein>
<gene>
    <name evidence="2" type="ORF">CCAE0312_LOCUS1244</name>
</gene>
<feature type="domain" description="DUF4460" evidence="1">
    <location>
        <begin position="32"/>
        <end position="109"/>
    </location>
</feature>
<reference evidence="2" key="1">
    <citation type="submission" date="2021-01" db="EMBL/GenBank/DDBJ databases">
        <authorList>
            <person name="Corre E."/>
            <person name="Pelletier E."/>
            <person name="Niang G."/>
            <person name="Scheremetjew M."/>
            <person name="Finn R."/>
            <person name="Kale V."/>
            <person name="Holt S."/>
            <person name="Cochrane G."/>
            <person name="Meng A."/>
            <person name="Brown T."/>
            <person name="Cohen L."/>
        </authorList>
    </citation>
    <scope>NUCLEOTIDE SEQUENCE</scope>
    <source>
        <strain evidence="2">SAG 36.94</strain>
    </source>
</reference>
<accession>A0A7S1T7A3</accession>